<sequence>MTKQLLVLTWGPLSLTSHRGGHVGTLANDLGNRTTPWVQIGAMKDVIGIDFGTTYSCIGVHRGGPVKIIANDQGNRITPWVQPGDDERLIGDAAKVVFHTSPSQTVFDAKPLIGCKYDEPEVKRDMKHWPFKIVNKGGKPMIQVKNKNELKDFTPKEIPAMVLTKHQATKDAGIIAGLTILCLCIVNEPVAATIVYGLDKKGGETQIIAYNLGGGTFDVSLLSTDDSGFGDLTTW</sequence>
<dbReference type="Pfam" id="PF00012">
    <property type="entry name" value="HSP70"/>
    <property type="match status" value="2"/>
</dbReference>
<dbReference type="Gene3D" id="3.30.420.40">
    <property type="match status" value="3"/>
</dbReference>
<evidence type="ECO:0000313" key="3">
    <source>
        <dbReference type="EMBL" id="CAE6457932.1"/>
    </source>
</evidence>
<dbReference type="PRINTS" id="PR00301">
    <property type="entry name" value="HEATSHOCK70"/>
</dbReference>
<evidence type="ECO:0000313" key="4">
    <source>
        <dbReference type="Proteomes" id="UP000663853"/>
    </source>
</evidence>
<dbReference type="InterPro" id="IPR013126">
    <property type="entry name" value="Hsp_70_fam"/>
</dbReference>
<keyword evidence="1" id="KW-0547">Nucleotide-binding</keyword>
<organism evidence="3 4">
    <name type="scientific">Rhizoctonia solani</name>
    <dbReference type="NCBI Taxonomy" id="456999"/>
    <lineage>
        <taxon>Eukaryota</taxon>
        <taxon>Fungi</taxon>
        <taxon>Dikarya</taxon>
        <taxon>Basidiomycota</taxon>
        <taxon>Agaricomycotina</taxon>
        <taxon>Agaricomycetes</taxon>
        <taxon>Cantharellales</taxon>
        <taxon>Ceratobasidiaceae</taxon>
        <taxon>Rhizoctonia</taxon>
    </lineage>
</organism>
<dbReference type="SUPFAM" id="SSF53067">
    <property type="entry name" value="Actin-like ATPase domain"/>
    <property type="match status" value="1"/>
</dbReference>
<dbReference type="Proteomes" id="UP000663853">
    <property type="component" value="Unassembled WGS sequence"/>
</dbReference>
<protein>
    <submittedName>
        <fullName evidence="3">Uncharacterized protein</fullName>
    </submittedName>
</protein>
<dbReference type="GO" id="GO:0005524">
    <property type="term" value="F:ATP binding"/>
    <property type="evidence" value="ECO:0007669"/>
    <property type="project" value="UniProtKB-KW"/>
</dbReference>
<dbReference type="InterPro" id="IPR043129">
    <property type="entry name" value="ATPase_NBD"/>
</dbReference>
<evidence type="ECO:0000256" key="2">
    <source>
        <dbReference type="ARBA" id="ARBA00022840"/>
    </source>
</evidence>
<accession>A0A8H3BIL5</accession>
<proteinExistence type="predicted"/>
<dbReference type="PANTHER" id="PTHR19375">
    <property type="entry name" value="HEAT SHOCK PROTEIN 70KDA"/>
    <property type="match status" value="1"/>
</dbReference>
<comment type="caution">
    <text evidence="3">The sequence shown here is derived from an EMBL/GenBank/DDBJ whole genome shotgun (WGS) entry which is preliminary data.</text>
</comment>
<gene>
    <name evidence="3" type="ORF">RDB_LOCUS58117</name>
</gene>
<dbReference type="EMBL" id="CAJMXA010001319">
    <property type="protein sequence ID" value="CAE6457932.1"/>
    <property type="molecule type" value="Genomic_DNA"/>
</dbReference>
<keyword evidence="2" id="KW-0067">ATP-binding</keyword>
<dbReference type="AlphaFoldDB" id="A0A8H3BIL5"/>
<name>A0A8H3BIL5_9AGAM</name>
<reference evidence="3" key="1">
    <citation type="submission" date="2021-01" db="EMBL/GenBank/DDBJ databases">
        <authorList>
            <person name="Kaushik A."/>
        </authorList>
    </citation>
    <scope>NUCLEOTIDE SEQUENCE</scope>
    <source>
        <strain evidence="3">AG6-10EEA</strain>
    </source>
</reference>
<evidence type="ECO:0000256" key="1">
    <source>
        <dbReference type="ARBA" id="ARBA00022741"/>
    </source>
</evidence>
<dbReference type="GO" id="GO:0140662">
    <property type="term" value="F:ATP-dependent protein folding chaperone"/>
    <property type="evidence" value="ECO:0007669"/>
    <property type="project" value="InterPro"/>
</dbReference>